<reference evidence="3" key="1">
    <citation type="submission" date="2025-08" db="UniProtKB">
        <authorList>
            <consortium name="RefSeq"/>
        </authorList>
    </citation>
    <scope>IDENTIFICATION</scope>
    <source>
        <tissue evidence="3">Fruit stalk</tissue>
    </source>
</reference>
<dbReference type="PANTHER" id="PTHR33735:SF14">
    <property type="entry name" value="PHAGE CAPSID SCAFFOLDING PROTEIN (GPO) SERINE PEPTIDASE"/>
    <property type="match status" value="1"/>
</dbReference>
<proteinExistence type="predicted"/>
<organism evidence="2 3">
    <name type="scientific">Durio zibethinus</name>
    <name type="common">Durian</name>
    <dbReference type="NCBI Taxonomy" id="66656"/>
    <lineage>
        <taxon>Eukaryota</taxon>
        <taxon>Viridiplantae</taxon>
        <taxon>Streptophyta</taxon>
        <taxon>Embryophyta</taxon>
        <taxon>Tracheophyta</taxon>
        <taxon>Spermatophyta</taxon>
        <taxon>Magnoliopsida</taxon>
        <taxon>eudicotyledons</taxon>
        <taxon>Gunneridae</taxon>
        <taxon>Pentapetalae</taxon>
        <taxon>rosids</taxon>
        <taxon>malvids</taxon>
        <taxon>Malvales</taxon>
        <taxon>Malvaceae</taxon>
        <taxon>Helicteroideae</taxon>
        <taxon>Durio</taxon>
    </lineage>
</organism>
<dbReference type="PANTHER" id="PTHR33735">
    <property type="entry name" value="EXPRESSED PROTEIN"/>
    <property type="match status" value="1"/>
</dbReference>
<dbReference type="GeneID" id="111311297"/>
<name>A0A6P6ANM6_DURZI</name>
<protein>
    <submittedName>
        <fullName evidence="3">Uncharacterized protein LOC111311297 isoform X1</fullName>
    </submittedName>
</protein>
<feature type="region of interest" description="Disordered" evidence="1">
    <location>
        <begin position="195"/>
        <end position="220"/>
    </location>
</feature>
<evidence type="ECO:0000313" key="2">
    <source>
        <dbReference type="Proteomes" id="UP000515121"/>
    </source>
</evidence>
<evidence type="ECO:0000313" key="3">
    <source>
        <dbReference type="RefSeq" id="XP_022766408.1"/>
    </source>
</evidence>
<dbReference type="OrthoDB" id="1927611at2759"/>
<dbReference type="AlphaFoldDB" id="A0A6P6ANM6"/>
<evidence type="ECO:0000256" key="1">
    <source>
        <dbReference type="SAM" id="MobiDB-lite"/>
    </source>
</evidence>
<accession>A0A6P6ANM6</accession>
<dbReference type="RefSeq" id="XP_022766408.1">
    <property type="nucleotide sequence ID" value="XM_022910673.1"/>
</dbReference>
<dbReference type="KEGG" id="dzi:111311297"/>
<sequence length="220" mass="24437">MSSAAGSILPFKVRVESCKFQPSILCLNNFLEISKHKGKYQVLRNHKLQSLGSDLRVQNTDRYRNMVVCSSVGSGPPIPSNPTPGPGSCRKPWILGILLSIILPFWRGKWRPLLKLKEEVETVIDTAEAVTDIVEKVAEQVEKVADKVGDHLPEGRLKDALEFVEEMAEDTADGARVAGEFIDKVEDMVDEVEEKVESLIKPNSTDEKAKEAKEEAEDHA</sequence>
<keyword evidence="2" id="KW-1185">Reference proteome</keyword>
<gene>
    <name evidence="3" type="primary">LOC111311297</name>
</gene>
<feature type="compositionally biased region" description="Basic and acidic residues" evidence="1">
    <location>
        <begin position="204"/>
        <end position="220"/>
    </location>
</feature>
<dbReference type="Proteomes" id="UP000515121">
    <property type="component" value="Unplaced"/>
</dbReference>